<evidence type="ECO:0000313" key="3">
    <source>
        <dbReference type="EMBL" id="KAJ3089998.1"/>
    </source>
</evidence>
<dbReference type="EMBL" id="JADGJH010003587">
    <property type="protein sequence ID" value="KAJ3089998.1"/>
    <property type="molecule type" value="Genomic_DNA"/>
</dbReference>
<dbReference type="AlphaFoldDB" id="A0AAD5SRJ3"/>
<evidence type="ECO:0000256" key="2">
    <source>
        <dbReference type="SAM" id="MobiDB-lite"/>
    </source>
</evidence>
<evidence type="ECO:0000256" key="1">
    <source>
        <dbReference type="SAM" id="Coils"/>
    </source>
</evidence>
<feature type="region of interest" description="Disordered" evidence="2">
    <location>
        <begin position="17"/>
        <end position="48"/>
    </location>
</feature>
<proteinExistence type="predicted"/>
<name>A0AAD5SRJ3_9FUNG</name>
<protein>
    <submittedName>
        <fullName evidence="3">Uncharacterized protein</fullName>
    </submittedName>
</protein>
<organism evidence="3 4">
    <name type="scientific">Physocladia obscura</name>
    <dbReference type="NCBI Taxonomy" id="109957"/>
    <lineage>
        <taxon>Eukaryota</taxon>
        <taxon>Fungi</taxon>
        <taxon>Fungi incertae sedis</taxon>
        <taxon>Chytridiomycota</taxon>
        <taxon>Chytridiomycota incertae sedis</taxon>
        <taxon>Chytridiomycetes</taxon>
        <taxon>Chytridiales</taxon>
        <taxon>Chytriomycetaceae</taxon>
        <taxon>Physocladia</taxon>
    </lineage>
</organism>
<accession>A0AAD5SRJ3</accession>
<feature type="non-terminal residue" evidence="3">
    <location>
        <position position="1"/>
    </location>
</feature>
<comment type="caution">
    <text evidence="3">The sequence shown here is derived from an EMBL/GenBank/DDBJ whole genome shotgun (WGS) entry which is preliminary data.</text>
</comment>
<reference evidence="3" key="1">
    <citation type="submission" date="2020-05" db="EMBL/GenBank/DDBJ databases">
        <title>Phylogenomic resolution of chytrid fungi.</title>
        <authorList>
            <person name="Stajich J.E."/>
            <person name="Amses K."/>
            <person name="Simmons R."/>
            <person name="Seto K."/>
            <person name="Myers J."/>
            <person name="Bonds A."/>
            <person name="Quandt C.A."/>
            <person name="Barry K."/>
            <person name="Liu P."/>
            <person name="Grigoriev I."/>
            <person name="Longcore J.E."/>
            <person name="James T.Y."/>
        </authorList>
    </citation>
    <scope>NUCLEOTIDE SEQUENCE</scope>
    <source>
        <strain evidence="3">JEL0513</strain>
    </source>
</reference>
<evidence type="ECO:0000313" key="4">
    <source>
        <dbReference type="Proteomes" id="UP001211907"/>
    </source>
</evidence>
<keyword evidence="4" id="KW-1185">Reference proteome</keyword>
<feature type="coiled-coil region" evidence="1">
    <location>
        <begin position="95"/>
        <end position="122"/>
    </location>
</feature>
<keyword evidence="1" id="KW-0175">Coiled coil</keyword>
<dbReference type="Proteomes" id="UP001211907">
    <property type="component" value="Unassembled WGS sequence"/>
</dbReference>
<gene>
    <name evidence="3" type="ORF">HK100_007579</name>
</gene>
<feature type="compositionally biased region" description="Basic and acidic residues" evidence="2">
    <location>
        <begin position="17"/>
        <end position="34"/>
    </location>
</feature>
<sequence length="183" mass="20605">LYIRGVTIINPGAIKPRIHDGKTTKRAQYHDKNTQKQVNSTMPKKSGAGTGTGFTVSVATAKLFTDEQNKAITKMIQDAISKSKSRTSEEAAETEKKQAEKINNLEYKVEIIERNLADLHKHLVINENTAENNRKDLGHVNLQVDERVQKIEDRLEEVVKAINAINSRLQKKGKYDSKQPKQS</sequence>